<accession>A0ABN8Z4S8</accession>
<evidence type="ECO:0000313" key="2">
    <source>
        <dbReference type="EMBL" id="CAI9167643.1"/>
    </source>
</evidence>
<keyword evidence="3" id="KW-1185">Reference proteome</keyword>
<dbReference type="EMBL" id="OX459963">
    <property type="protein sequence ID" value="CAI9167643.1"/>
    <property type="molecule type" value="Genomic_DNA"/>
</dbReference>
<reference evidence="2" key="1">
    <citation type="submission" date="2023-04" db="EMBL/GenBank/DDBJ databases">
        <authorList>
            <consortium name="ELIXIR-Norway"/>
        </authorList>
    </citation>
    <scope>NUCLEOTIDE SEQUENCE [LARGE SCALE GENOMIC DNA]</scope>
</reference>
<evidence type="ECO:0000313" key="3">
    <source>
        <dbReference type="Proteomes" id="UP001176941"/>
    </source>
</evidence>
<feature type="compositionally biased region" description="Low complexity" evidence="1">
    <location>
        <begin position="93"/>
        <end position="108"/>
    </location>
</feature>
<evidence type="ECO:0000256" key="1">
    <source>
        <dbReference type="SAM" id="MobiDB-lite"/>
    </source>
</evidence>
<gene>
    <name evidence="2" type="ORF">MRATA1EN1_LOCUS16605</name>
</gene>
<feature type="compositionally biased region" description="Polar residues" evidence="1">
    <location>
        <begin position="143"/>
        <end position="153"/>
    </location>
</feature>
<proteinExistence type="predicted"/>
<feature type="region of interest" description="Disordered" evidence="1">
    <location>
        <begin position="78"/>
        <end position="153"/>
    </location>
</feature>
<name>A0ABN8Z4S8_RANTA</name>
<feature type="compositionally biased region" description="Basic and acidic residues" evidence="1">
    <location>
        <begin position="113"/>
        <end position="130"/>
    </location>
</feature>
<protein>
    <submittedName>
        <fullName evidence="2">Uncharacterized protein</fullName>
    </submittedName>
</protein>
<dbReference type="Proteomes" id="UP001176941">
    <property type="component" value="Chromosome 27"/>
</dbReference>
<sequence length="153" mass="16465">MCYMDTVPGRKQALLTQAFLLASGGLNPQTSRNDVRIICIPLLLPARSSWDPASPAPWPEGWVSVYGEEGWTLVSLDVGVPQAHQPPGLSMGPSPSNLHSSPHSTSSSCERGALPRDLHRLRQDRHEWGPLEKLGSRGPRGTPENQGETLGGG</sequence>
<organism evidence="2 3">
    <name type="scientific">Rangifer tarandus platyrhynchus</name>
    <name type="common">Svalbard reindeer</name>
    <dbReference type="NCBI Taxonomy" id="3082113"/>
    <lineage>
        <taxon>Eukaryota</taxon>
        <taxon>Metazoa</taxon>
        <taxon>Chordata</taxon>
        <taxon>Craniata</taxon>
        <taxon>Vertebrata</taxon>
        <taxon>Euteleostomi</taxon>
        <taxon>Mammalia</taxon>
        <taxon>Eutheria</taxon>
        <taxon>Laurasiatheria</taxon>
        <taxon>Artiodactyla</taxon>
        <taxon>Ruminantia</taxon>
        <taxon>Pecora</taxon>
        <taxon>Cervidae</taxon>
        <taxon>Odocoileinae</taxon>
        <taxon>Rangifer</taxon>
    </lineage>
</organism>